<feature type="coiled-coil region" evidence="8">
    <location>
        <begin position="1428"/>
        <end position="1567"/>
    </location>
</feature>
<evidence type="ECO:0000313" key="13">
    <source>
        <dbReference type="Proteomes" id="UP001431209"/>
    </source>
</evidence>
<feature type="region of interest" description="Disordered" evidence="9">
    <location>
        <begin position="2450"/>
        <end position="2503"/>
    </location>
</feature>
<accession>A0AAW2Z0E7</accession>
<dbReference type="GO" id="GO:0051015">
    <property type="term" value="F:actin filament binding"/>
    <property type="evidence" value="ECO:0007669"/>
    <property type="project" value="TreeGrafter"/>
</dbReference>
<feature type="compositionally biased region" description="Basic and acidic residues" evidence="9">
    <location>
        <begin position="1988"/>
        <end position="1998"/>
    </location>
</feature>
<dbReference type="Proteomes" id="UP001431209">
    <property type="component" value="Unassembled WGS sequence"/>
</dbReference>
<feature type="region of interest" description="Disordered" evidence="9">
    <location>
        <begin position="1102"/>
        <end position="1161"/>
    </location>
</feature>
<dbReference type="Pfam" id="PF01843">
    <property type="entry name" value="DIL"/>
    <property type="match status" value="1"/>
</dbReference>
<dbReference type="PANTHER" id="PTHR13140:SF706">
    <property type="entry name" value="DILUTE CLASS UNCONVENTIONAL MYOSIN, ISOFORM C"/>
    <property type="match status" value="1"/>
</dbReference>
<dbReference type="EMBL" id="JAOPGA020000901">
    <property type="protein sequence ID" value="KAL0482859.1"/>
    <property type="molecule type" value="Genomic_DNA"/>
</dbReference>
<dbReference type="GO" id="GO:0007015">
    <property type="term" value="P:actin filament organization"/>
    <property type="evidence" value="ECO:0007669"/>
    <property type="project" value="TreeGrafter"/>
</dbReference>
<dbReference type="PROSITE" id="PS51126">
    <property type="entry name" value="DILUTE"/>
    <property type="match status" value="1"/>
</dbReference>
<feature type="compositionally biased region" description="Polar residues" evidence="9">
    <location>
        <begin position="1139"/>
        <end position="1151"/>
    </location>
</feature>
<dbReference type="PROSITE" id="PS50096">
    <property type="entry name" value="IQ"/>
    <property type="match status" value="4"/>
</dbReference>
<feature type="domain" description="Dilute" evidence="10">
    <location>
        <begin position="2082"/>
        <end position="2392"/>
    </location>
</feature>
<dbReference type="Gene3D" id="1.10.10.820">
    <property type="match status" value="1"/>
</dbReference>
<feature type="compositionally biased region" description="Polar residues" evidence="9">
    <location>
        <begin position="1969"/>
        <end position="1987"/>
    </location>
</feature>
<evidence type="ECO:0000313" key="12">
    <source>
        <dbReference type="EMBL" id="KAL0482859.1"/>
    </source>
</evidence>
<dbReference type="InterPro" id="IPR027417">
    <property type="entry name" value="P-loop_NTPase"/>
</dbReference>
<feature type="binding site" evidence="7">
    <location>
        <begin position="202"/>
        <end position="209"/>
    </location>
    <ligand>
        <name>ATP</name>
        <dbReference type="ChEBI" id="CHEBI:30616"/>
    </ligand>
</feature>
<dbReference type="InterPro" id="IPR001609">
    <property type="entry name" value="Myosin_head_motor_dom-like"/>
</dbReference>
<dbReference type="Gene3D" id="3.40.850.10">
    <property type="entry name" value="Kinesin motor domain"/>
    <property type="match status" value="1"/>
</dbReference>
<dbReference type="GO" id="GO:0005524">
    <property type="term" value="F:ATP binding"/>
    <property type="evidence" value="ECO:0007669"/>
    <property type="project" value="UniProtKB-UniRule"/>
</dbReference>
<proteinExistence type="inferred from homology"/>
<feature type="compositionally biased region" description="Basic and acidic residues" evidence="9">
    <location>
        <begin position="1102"/>
        <end position="1115"/>
    </location>
</feature>
<feature type="compositionally biased region" description="Basic and acidic residues" evidence="9">
    <location>
        <begin position="1255"/>
        <end position="1296"/>
    </location>
</feature>
<feature type="compositionally biased region" description="Basic and acidic residues" evidence="9">
    <location>
        <begin position="1152"/>
        <end position="1161"/>
    </location>
</feature>
<dbReference type="FunFam" id="1.10.10.820:FF:000001">
    <property type="entry name" value="Myosin heavy chain"/>
    <property type="match status" value="1"/>
</dbReference>
<protein>
    <recommendedName>
        <fullName evidence="14">Myosin motor domain-containing protein</fullName>
    </recommendedName>
</protein>
<feature type="region of interest" description="Disordered" evidence="9">
    <location>
        <begin position="1965"/>
        <end position="1998"/>
    </location>
</feature>
<dbReference type="Gene3D" id="1.20.58.530">
    <property type="match status" value="1"/>
</dbReference>
<dbReference type="GO" id="GO:0005737">
    <property type="term" value="C:cytoplasm"/>
    <property type="evidence" value="ECO:0007669"/>
    <property type="project" value="TreeGrafter"/>
</dbReference>
<dbReference type="PANTHER" id="PTHR13140">
    <property type="entry name" value="MYOSIN"/>
    <property type="match status" value="1"/>
</dbReference>
<evidence type="ECO:0000256" key="4">
    <source>
        <dbReference type="ARBA" id="ARBA00023123"/>
    </source>
</evidence>
<keyword evidence="6 7" id="KW-0009">Actin-binding</keyword>
<dbReference type="Gene3D" id="1.20.5.190">
    <property type="match status" value="1"/>
</dbReference>
<keyword evidence="5 7" id="KW-0505">Motor protein</keyword>
<dbReference type="GO" id="GO:0016459">
    <property type="term" value="C:myosin complex"/>
    <property type="evidence" value="ECO:0007669"/>
    <property type="project" value="UniProtKB-KW"/>
</dbReference>
<keyword evidence="13" id="KW-1185">Reference proteome</keyword>
<evidence type="ECO:0000256" key="2">
    <source>
        <dbReference type="ARBA" id="ARBA00022840"/>
    </source>
</evidence>
<evidence type="ECO:0000256" key="5">
    <source>
        <dbReference type="ARBA" id="ARBA00023175"/>
    </source>
</evidence>
<evidence type="ECO:0000256" key="8">
    <source>
        <dbReference type="SAM" id="Coils"/>
    </source>
</evidence>
<feature type="region of interest" description="Disordered" evidence="9">
    <location>
        <begin position="1628"/>
        <end position="1647"/>
    </location>
</feature>
<evidence type="ECO:0008006" key="14">
    <source>
        <dbReference type="Google" id="ProtNLM"/>
    </source>
</evidence>
<feature type="domain" description="Myosin motor" evidence="11">
    <location>
        <begin position="107"/>
        <end position="806"/>
    </location>
</feature>
<evidence type="ECO:0000256" key="7">
    <source>
        <dbReference type="PROSITE-ProRule" id="PRU00782"/>
    </source>
</evidence>
<comment type="similarity">
    <text evidence="7">Belongs to the TRAFAC class myosin-kinesin ATPase superfamily. Myosin family.</text>
</comment>
<keyword evidence="4 7" id="KW-0518">Myosin</keyword>
<evidence type="ECO:0000256" key="9">
    <source>
        <dbReference type="SAM" id="MobiDB-lite"/>
    </source>
</evidence>
<dbReference type="Gene3D" id="1.20.120.720">
    <property type="entry name" value="Myosin VI head, motor domain, U50 subdomain"/>
    <property type="match status" value="1"/>
</dbReference>
<evidence type="ECO:0000256" key="6">
    <source>
        <dbReference type="ARBA" id="ARBA00023203"/>
    </source>
</evidence>
<organism evidence="12 13">
    <name type="scientific">Acrasis kona</name>
    <dbReference type="NCBI Taxonomy" id="1008807"/>
    <lineage>
        <taxon>Eukaryota</taxon>
        <taxon>Discoba</taxon>
        <taxon>Heterolobosea</taxon>
        <taxon>Tetramitia</taxon>
        <taxon>Eutetramitia</taxon>
        <taxon>Acrasidae</taxon>
        <taxon>Acrasis</taxon>
    </lineage>
</organism>
<evidence type="ECO:0000256" key="1">
    <source>
        <dbReference type="ARBA" id="ARBA00022741"/>
    </source>
</evidence>
<feature type="compositionally biased region" description="Basic and acidic residues" evidence="9">
    <location>
        <begin position="2450"/>
        <end position="2466"/>
    </location>
</feature>
<dbReference type="CDD" id="cd00124">
    <property type="entry name" value="MYSc"/>
    <property type="match status" value="1"/>
</dbReference>
<dbReference type="InterPro" id="IPR000048">
    <property type="entry name" value="IQ_motif_EF-hand-BS"/>
</dbReference>
<gene>
    <name evidence="12" type="ORF">AKO1_014136</name>
</gene>
<dbReference type="SMART" id="SM00242">
    <property type="entry name" value="MYSc"/>
    <property type="match status" value="1"/>
</dbReference>
<dbReference type="Pfam" id="PF00063">
    <property type="entry name" value="Myosin_head"/>
    <property type="match status" value="1"/>
</dbReference>
<dbReference type="Pfam" id="PF00612">
    <property type="entry name" value="IQ"/>
    <property type="match status" value="2"/>
</dbReference>
<dbReference type="GO" id="GO:0016020">
    <property type="term" value="C:membrane"/>
    <property type="evidence" value="ECO:0007669"/>
    <property type="project" value="TreeGrafter"/>
</dbReference>
<feature type="coiled-coil region" evidence="8">
    <location>
        <begin position="1804"/>
        <end position="1875"/>
    </location>
</feature>
<dbReference type="SMART" id="SM01132">
    <property type="entry name" value="DIL"/>
    <property type="match status" value="1"/>
</dbReference>
<dbReference type="InterPro" id="IPR036961">
    <property type="entry name" value="Kinesin_motor_dom_sf"/>
</dbReference>
<keyword evidence="2 7" id="KW-0067">ATP-binding</keyword>
<dbReference type="PRINTS" id="PR00193">
    <property type="entry name" value="MYOSINHEAVY"/>
</dbReference>
<name>A0AAW2Z0E7_9EUKA</name>
<evidence type="ECO:0000259" key="11">
    <source>
        <dbReference type="PROSITE" id="PS51456"/>
    </source>
</evidence>
<dbReference type="SUPFAM" id="SSF52540">
    <property type="entry name" value="P-loop containing nucleoside triphosphate hydrolases"/>
    <property type="match status" value="1"/>
</dbReference>
<dbReference type="InterPro" id="IPR002710">
    <property type="entry name" value="Dilute_dom"/>
</dbReference>
<dbReference type="PROSITE" id="PS51456">
    <property type="entry name" value="MYOSIN_MOTOR"/>
    <property type="match status" value="1"/>
</dbReference>
<dbReference type="Gene3D" id="3.30.70.1590">
    <property type="match status" value="1"/>
</dbReference>
<feature type="region of interest" description="Actin-binding" evidence="7">
    <location>
        <begin position="686"/>
        <end position="708"/>
    </location>
</feature>
<dbReference type="GO" id="GO:0000146">
    <property type="term" value="F:microfilament motor activity"/>
    <property type="evidence" value="ECO:0007669"/>
    <property type="project" value="TreeGrafter"/>
</dbReference>
<reference evidence="12 13" key="1">
    <citation type="submission" date="2024-03" db="EMBL/GenBank/DDBJ databases">
        <title>The Acrasis kona genome and developmental transcriptomes reveal deep origins of eukaryotic multicellular pathways.</title>
        <authorList>
            <person name="Sheikh S."/>
            <person name="Fu C.-J."/>
            <person name="Brown M.W."/>
            <person name="Baldauf S.L."/>
        </authorList>
    </citation>
    <scope>NUCLEOTIDE SEQUENCE [LARGE SCALE GENOMIC DNA]</scope>
    <source>
        <strain evidence="12 13">ATCC MYA-3509</strain>
    </source>
</reference>
<feature type="compositionally biased region" description="Low complexity" evidence="9">
    <location>
        <begin position="2490"/>
        <end position="2503"/>
    </location>
</feature>
<evidence type="ECO:0000256" key="3">
    <source>
        <dbReference type="ARBA" id="ARBA00023054"/>
    </source>
</evidence>
<sequence>MATKTFNAGITLTIDSITETNEVFVEVENCTYDEETHTAVRKKKSAKAEDDPNDTSDSWISGVVTAVDRETNNVTVLCNYAEESEFSLKELNVDVSQLSLKNPSNCEAADDITTMSYLHEAALLENLSLRYDRDIIYTYTGPILIAINPYKRLPDSIYGKETIQMYIGQPLGKLEPHVYAIAEDAFRSMLTDQKNQSILVTGESGAGKTETTKYLLRYFAAMGNQKNDLKLKSPAVKQSSNKPSIEAQVLSSTPMLEAFGNAKTLRNDNSSRFGKLQGSIEGALIRTYLLEKSRLTRQTTGERNYHIFYQMLAGATEEERSTWFLHHDGVYYTAEDFNYLNRGDCTVIDSVDDSEQFELTKNAMTMIGISGTEQFDTWKLLCAILHLGNIRFVPLKDASEIDPDTNVALELACTLLGVDRAMLVKSFLSRKVTVGKESYEVKLTIEQSENARDSLSMLLYSKLFDWLVLRMNENMSITTPGSSASSKLQTIGILDIYGFESFLNNSLEQFCINWSNEKLQQQYNQHIFKLSQQEYIREKIVWSNIEFNDNQACLDLIEKPPLCIVSLLDEESNFPKANEKTLADKLHSNFINPKDARLQVPSQYYAKPRFGDTLFTIKHYADPVTYDTTLFLDKNRDYVIPDQLTALENSTFDLIKSKLFKSTKTLSAQKGNFKFSSVASQFKDSLSQLMDTINATYPHYIRCIKPNPHKREGVFIKRQVLKQLKCGGILESIRITLQGYPTKKLYNEFVQRYKIACVNLQIGATDQETCKNMLRHMQISDDLYQFGSTKLFIKAGVIEKIERQRTLQLNDSATRIAKVYRGYMVRTWYRKSKQATLIAQSLQRGRLARDSYKQLRLESAAPTLQSAARGHLQRMQYANVLDKVIRIQLTMKAKIIAIKYQNAKVLVAAANVIQARFRGVSQLLRFREQLARSKSIAAIQQQKEELEMEMQRMVEVERQRQMQIEMERQAELARQLELQQQNERDRLEKEQQAQDLKLQLNMSQDVNVKLESSLQESKRELNDVKSEMEQLAIKKQSDDKTHKQLVESLRSDVKKLESNLTETNANLRLQTELRVARDKTIAELERIKSDLDRDLHSSQLELERTREESKRHFDDSEQYQASLTSKSRELEEAHKRLKSLQSESNDSQSLMQDKKKESDEKIKRLTNELNALRIQYESHLDQSSSNEISIKKIKDAELNELKNKCNELERREMSGAKKISEFEKELFATRQELQDERDKNQDSAQRASELAQVGSERDERVKSLEQQVRDYDRDLQKSKQLLDREQRKLESEQLRSSKELQEMERILQSSQSAQSELQSLVDELTNKKRELESKSKRLTSELSDLRDELESSRRSESNQLRMHEFNANELKERILELESENKSLSTSRSELERRAQDVLGEEDQSALADAISKYETERLARHERDLRVRDLERNVLDQQSACDRLKSDLEKSKLQVNQSRIEMEEARREMDDLSRKVRLADERAKELDQLQKTKSQLQDALQKQITEYAGAMEQIESMTIEMNDLESQLRRVREVELSMHVQKSNHLESLLNATTQKNNELEKIIKEKTTSHQIKIYNLDEQIADLQSQLEISSIDKTSHQNRAIEMENEISEMQQQLQDYKNLIDKNKQEQRSQRNQSDELQDNLHEVTRIKDDLERRLKASNATTNELDQRLDEELDKRQQVDGKLRRLQSEHKDLLEELEIIRREMKELKDSSDQSRQVVGNQLRDELDAAQRQVDELQSIREELEREMREGSRRERELELRVDEIERARDSFKDQLRRRELDAQRADAAVLDKAEEISILEKKMRELSSHHQQRESALENQIAILKSQSQQRDTLSQQELARISEMMKSESNRIKEQLEKERTAKRQLEHDCQLANLTCDELQFKISQESKSKSQMERNHQDQIKHLTDHRDELLQQLNQLKEINHTSNHDDRQQLQIQSQMEMEFNKQINQYKTKVQELESELKNQSTKNQQFDSQLSNQLASEREKNSKLQDELDRIQRERAILRLRKEQELTHDLDKCLHRMQGDEQESAERFIVYLIFETKHEHTNNAVPTPCFLIYHLITYWQKTNREYDRLMTLSINSLRAVLTLYQEDNKTLTYWFSNLSALLYLFTTRHHLESVMSFMPDLDLDANGIREEMSSMLRNEPYITFDDVNILDGINVGNDEVEINSLHPFLSFLKHIGTLFVKSMVRLLRNMFQRLSPMLKGGILEGNDNALDNVKTPDLNDYEDYEDGGDSNAQASPKTIIKCLKAFYKMLQDNKVGQSLSVYLVRQVMHFIDSSLFNEILLRKDLCTFAKGMEIKSNATRLDDEVSHMMGQQIPLVYVRQAATLLMMKKNLIQRDEVRRDGIPDLTFPQIFKLLQMFTRSEFEDAITNDTFHYLAKQSNNPSNDKTLFLTTKEVSPMEDVDTLCHSELDGQLHFFSFPVSIRDAVEEKYQTEQRAIEREREAKEQKEKMLKEQQRASLTVEPIEKKGSNASTSVSPARRSFFGSRTSFSTK</sequence>
<comment type="caution">
    <text evidence="12">The sequence shown here is derived from an EMBL/GenBank/DDBJ whole genome shotgun (WGS) entry which is preliminary data.</text>
</comment>
<dbReference type="SMART" id="SM00015">
    <property type="entry name" value="IQ"/>
    <property type="match status" value="4"/>
</dbReference>
<keyword evidence="3 8" id="KW-0175">Coiled coil</keyword>
<keyword evidence="1 7" id="KW-0547">Nucleotide-binding</keyword>
<feature type="region of interest" description="Disordered" evidence="9">
    <location>
        <begin position="1233"/>
        <end position="1296"/>
    </location>
</feature>
<feature type="region of interest" description="Disordered" evidence="9">
    <location>
        <begin position="1332"/>
        <end position="1364"/>
    </location>
</feature>
<evidence type="ECO:0000259" key="10">
    <source>
        <dbReference type="PROSITE" id="PS51126"/>
    </source>
</evidence>